<sequence length="132" mass="14477">MQTPHILIVDNDPMAALVTQHGLQRLLNQGAQIETAASTSAARARCLGDHVDLLIIDPSTENSAETALLKEIQRTQLDIAVLVLTAYDTPRLRSQMRSLGIQHYLAKPVELRDLGETVQRVVHAGARILPKV</sequence>
<dbReference type="PROSITE" id="PS50110">
    <property type="entry name" value="RESPONSE_REGULATORY"/>
    <property type="match status" value="1"/>
</dbReference>
<evidence type="ECO:0000313" key="4">
    <source>
        <dbReference type="EMBL" id="KPV50262.1"/>
    </source>
</evidence>
<organism evidence="4 5">
    <name type="scientific">Kouleothrix aurantiaca</name>
    <dbReference type="NCBI Taxonomy" id="186479"/>
    <lineage>
        <taxon>Bacteria</taxon>
        <taxon>Bacillati</taxon>
        <taxon>Chloroflexota</taxon>
        <taxon>Chloroflexia</taxon>
        <taxon>Chloroflexales</taxon>
        <taxon>Roseiflexineae</taxon>
        <taxon>Roseiflexaceae</taxon>
        <taxon>Kouleothrix</taxon>
    </lineage>
</organism>
<reference evidence="4 5" key="1">
    <citation type="submission" date="2015-09" db="EMBL/GenBank/DDBJ databases">
        <title>Draft genome sequence of Kouleothrix aurantiaca JCM 19913.</title>
        <authorList>
            <person name="Hemp J."/>
        </authorList>
    </citation>
    <scope>NUCLEOTIDE SEQUENCE [LARGE SCALE GENOMIC DNA]</scope>
    <source>
        <strain evidence="4 5">COM-B</strain>
    </source>
</reference>
<evidence type="ECO:0000256" key="1">
    <source>
        <dbReference type="ARBA" id="ARBA00022553"/>
    </source>
</evidence>
<name>A0A0P9H8P4_9CHLR</name>
<comment type="caution">
    <text evidence="4">The sequence shown here is derived from an EMBL/GenBank/DDBJ whole genome shotgun (WGS) entry which is preliminary data.</text>
</comment>
<dbReference type="SUPFAM" id="SSF52172">
    <property type="entry name" value="CheY-like"/>
    <property type="match status" value="1"/>
</dbReference>
<evidence type="ECO:0000313" key="5">
    <source>
        <dbReference type="Proteomes" id="UP000050509"/>
    </source>
</evidence>
<dbReference type="PANTHER" id="PTHR44591:SF3">
    <property type="entry name" value="RESPONSE REGULATORY DOMAIN-CONTAINING PROTEIN"/>
    <property type="match status" value="1"/>
</dbReference>
<gene>
    <name evidence="4" type="ORF">SE17_27990</name>
</gene>
<dbReference type="Proteomes" id="UP000050509">
    <property type="component" value="Unassembled WGS sequence"/>
</dbReference>
<dbReference type="CDD" id="cd00156">
    <property type="entry name" value="REC"/>
    <property type="match status" value="1"/>
</dbReference>
<dbReference type="EMBL" id="LJCR01001490">
    <property type="protein sequence ID" value="KPV50262.1"/>
    <property type="molecule type" value="Genomic_DNA"/>
</dbReference>
<dbReference type="PANTHER" id="PTHR44591">
    <property type="entry name" value="STRESS RESPONSE REGULATOR PROTEIN 1"/>
    <property type="match status" value="1"/>
</dbReference>
<proteinExistence type="predicted"/>
<evidence type="ECO:0000256" key="2">
    <source>
        <dbReference type="PROSITE-ProRule" id="PRU00169"/>
    </source>
</evidence>
<dbReference type="Pfam" id="PF00072">
    <property type="entry name" value="Response_reg"/>
    <property type="match status" value="1"/>
</dbReference>
<feature type="modified residue" description="4-aspartylphosphate" evidence="2">
    <location>
        <position position="57"/>
    </location>
</feature>
<accession>A0A0P9H8P4</accession>
<dbReference type="GO" id="GO:0000160">
    <property type="term" value="P:phosphorelay signal transduction system"/>
    <property type="evidence" value="ECO:0007669"/>
    <property type="project" value="InterPro"/>
</dbReference>
<dbReference type="InterPro" id="IPR011006">
    <property type="entry name" value="CheY-like_superfamily"/>
</dbReference>
<protein>
    <recommendedName>
        <fullName evidence="3">Response regulatory domain-containing protein</fullName>
    </recommendedName>
</protein>
<feature type="domain" description="Response regulatory" evidence="3">
    <location>
        <begin position="5"/>
        <end position="122"/>
    </location>
</feature>
<dbReference type="SMART" id="SM00448">
    <property type="entry name" value="REC"/>
    <property type="match status" value="1"/>
</dbReference>
<dbReference type="InterPro" id="IPR050595">
    <property type="entry name" value="Bact_response_regulator"/>
</dbReference>
<evidence type="ECO:0000259" key="3">
    <source>
        <dbReference type="PROSITE" id="PS50110"/>
    </source>
</evidence>
<keyword evidence="1 2" id="KW-0597">Phosphoprotein</keyword>
<keyword evidence="5" id="KW-1185">Reference proteome</keyword>
<dbReference type="Gene3D" id="3.40.50.2300">
    <property type="match status" value="1"/>
</dbReference>
<dbReference type="AlphaFoldDB" id="A0A0P9H8P4"/>
<dbReference type="InterPro" id="IPR001789">
    <property type="entry name" value="Sig_transdc_resp-reg_receiver"/>
</dbReference>